<dbReference type="Gene3D" id="3.90.1150.10">
    <property type="entry name" value="Aspartate Aminotransferase, domain 1"/>
    <property type="match status" value="1"/>
</dbReference>
<evidence type="ECO:0000313" key="5">
    <source>
        <dbReference type="Proteomes" id="UP000030012"/>
    </source>
</evidence>
<dbReference type="OrthoDB" id="9813612at2"/>
<proteinExistence type="predicted"/>
<dbReference type="InterPro" id="IPR015424">
    <property type="entry name" value="PyrdxlP-dep_Trfase"/>
</dbReference>
<keyword evidence="2" id="KW-0663">Pyridoxal phosphate</keyword>
<dbReference type="InterPro" id="IPR015422">
    <property type="entry name" value="PyrdxlP-dep_Trfase_small"/>
</dbReference>
<comment type="cofactor">
    <cofactor evidence="1">
        <name>pyridoxal 5'-phosphate</name>
        <dbReference type="ChEBI" id="CHEBI:597326"/>
    </cofactor>
</comment>
<dbReference type="PANTHER" id="PTHR42885:SF1">
    <property type="entry name" value="THREONINE-PHOSPHATE DECARBOXYLASE"/>
    <property type="match status" value="1"/>
</dbReference>
<dbReference type="InterPro" id="IPR004839">
    <property type="entry name" value="Aminotransferase_I/II_large"/>
</dbReference>
<name>A0A0A0I5G6_CLONO</name>
<dbReference type="InterPro" id="IPR015421">
    <property type="entry name" value="PyrdxlP-dep_Trfase_major"/>
</dbReference>
<evidence type="ECO:0000313" key="4">
    <source>
        <dbReference type="EMBL" id="KGM95556.1"/>
    </source>
</evidence>
<dbReference type="GO" id="GO:0030170">
    <property type="term" value="F:pyridoxal phosphate binding"/>
    <property type="evidence" value="ECO:0007669"/>
    <property type="project" value="InterPro"/>
</dbReference>
<evidence type="ECO:0000256" key="1">
    <source>
        <dbReference type="ARBA" id="ARBA00001933"/>
    </source>
</evidence>
<evidence type="ECO:0000259" key="3">
    <source>
        <dbReference type="Pfam" id="PF00155"/>
    </source>
</evidence>
<dbReference type="CDD" id="cd00609">
    <property type="entry name" value="AAT_like"/>
    <property type="match status" value="1"/>
</dbReference>
<sequence length="353" mass="40767">MNFHGGDIYSIETKVLDFSSNINPFGVPESFKKALIENINNFIKYPDINYTELRETIKDYIGISNIDYIVQGNGAVEIIYKAIGAVGCKKAFVISPTFSEYKRAVELNGIECKEIDVFDDNYLSLNIDNLLHRIENNSLVILCNPNNPTGTLTRREDICKLLKKLKDKKSTLLIDEAFIEFTPNYEESTMTSLIDEYDNLIIVRAATKFFGMPGIRLGYGITKNQSYMANIKKTLEPWNINTAAVIAGNTIFKDKEYIAKSQKWINEERKFLFNKLKEFRDLTVFKSNANFHLLKINREDINAYDLKETLIKEGVLIRVPKGFYKLSDSYFRLAIKDRESNEFLIRKIKKIFK</sequence>
<dbReference type="GO" id="GO:0003824">
    <property type="term" value="F:catalytic activity"/>
    <property type="evidence" value="ECO:0007669"/>
    <property type="project" value="UniProtKB-ARBA"/>
</dbReference>
<accession>A0A0A0I5G6</accession>
<dbReference type="RefSeq" id="WP_039255691.1">
    <property type="nucleotide sequence ID" value="NZ_JENJ01000037.1"/>
</dbReference>
<comment type="caution">
    <text evidence="4">The sequence shown here is derived from an EMBL/GenBank/DDBJ whole genome shotgun (WGS) entry which is preliminary data.</text>
</comment>
<organism evidence="4 5">
    <name type="scientific">Clostridium novyi A str. 4552</name>
    <dbReference type="NCBI Taxonomy" id="1444289"/>
    <lineage>
        <taxon>Bacteria</taxon>
        <taxon>Bacillati</taxon>
        <taxon>Bacillota</taxon>
        <taxon>Clostridia</taxon>
        <taxon>Eubacteriales</taxon>
        <taxon>Clostridiaceae</taxon>
        <taxon>Clostridium</taxon>
    </lineage>
</organism>
<feature type="domain" description="Aminotransferase class I/classII large" evidence="3">
    <location>
        <begin position="14"/>
        <end position="348"/>
    </location>
</feature>
<dbReference type="SUPFAM" id="SSF53383">
    <property type="entry name" value="PLP-dependent transferases"/>
    <property type="match status" value="1"/>
</dbReference>
<dbReference type="Pfam" id="PF00155">
    <property type="entry name" value="Aminotran_1_2"/>
    <property type="match status" value="1"/>
</dbReference>
<dbReference type="Proteomes" id="UP000030012">
    <property type="component" value="Unassembled WGS sequence"/>
</dbReference>
<dbReference type="EMBL" id="JENJ01000037">
    <property type="protein sequence ID" value="KGM95556.1"/>
    <property type="molecule type" value="Genomic_DNA"/>
</dbReference>
<dbReference type="AlphaFoldDB" id="A0A0A0I5G6"/>
<reference evidence="4 5" key="1">
    <citation type="submission" date="2014-01" db="EMBL/GenBank/DDBJ databases">
        <title>Plasmidome dynamics in the species complex Clostridium novyi sensu lato converts strains of independent lineages into distinctly different pathogens.</title>
        <authorList>
            <person name="Skarin H."/>
            <person name="Segerman B."/>
        </authorList>
    </citation>
    <scope>NUCLEOTIDE SEQUENCE [LARGE SCALE GENOMIC DNA]</scope>
    <source>
        <strain evidence="4 5">4552</strain>
    </source>
</reference>
<gene>
    <name evidence="4" type="ORF">Z968_08840</name>
</gene>
<protein>
    <submittedName>
        <fullName evidence="4">L-threonine-O-3-phosphate decarboxylase</fullName>
    </submittedName>
</protein>
<evidence type="ECO:0000256" key="2">
    <source>
        <dbReference type="ARBA" id="ARBA00022898"/>
    </source>
</evidence>
<dbReference type="PANTHER" id="PTHR42885">
    <property type="entry name" value="HISTIDINOL-PHOSPHATE AMINOTRANSFERASE-RELATED"/>
    <property type="match status" value="1"/>
</dbReference>
<dbReference type="Gene3D" id="3.40.640.10">
    <property type="entry name" value="Type I PLP-dependent aspartate aminotransferase-like (Major domain)"/>
    <property type="match status" value="1"/>
</dbReference>